<feature type="compositionally biased region" description="Basic and acidic residues" evidence="7">
    <location>
        <begin position="617"/>
        <end position="635"/>
    </location>
</feature>
<gene>
    <name evidence="8" type="ORF">DSTB1V02_LOCUS6911</name>
</gene>
<dbReference type="Pfam" id="PF00023">
    <property type="entry name" value="Ank"/>
    <property type="match status" value="1"/>
</dbReference>
<feature type="repeat" description="ANK" evidence="6">
    <location>
        <begin position="40"/>
        <end position="72"/>
    </location>
</feature>
<dbReference type="Pfam" id="PF02330">
    <property type="entry name" value="MAM33"/>
    <property type="match status" value="1"/>
</dbReference>
<feature type="region of interest" description="Disordered" evidence="7">
    <location>
        <begin position="764"/>
        <end position="783"/>
    </location>
</feature>
<feature type="region of interest" description="Disordered" evidence="7">
    <location>
        <begin position="261"/>
        <end position="310"/>
    </location>
</feature>
<feature type="compositionally biased region" description="Basic and acidic residues" evidence="7">
    <location>
        <begin position="285"/>
        <end position="310"/>
    </location>
</feature>
<keyword evidence="4 6" id="KW-0040">ANK repeat</keyword>
<dbReference type="InterPro" id="IPR003428">
    <property type="entry name" value="MAM33"/>
</dbReference>
<dbReference type="OrthoDB" id="424503at2759"/>
<feature type="repeat" description="ANK" evidence="6">
    <location>
        <begin position="209"/>
        <end position="241"/>
    </location>
</feature>
<evidence type="ECO:0000313" key="9">
    <source>
        <dbReference type="Proteomes" id="UP000677054"/>
    </source>
</evidence>
<dbReference type="Proteomes" id="UP000677054">
    <property type="component" value="Unassembled WGS sequence"/>
</dbReference>
<accession>A0A7R9A5I0</accession>
<dbReference type="SMART" id="SM00248">
    <property type="entry name" value="ANK"/>
    <property type="match status" value="7"/>
</dbReference>
<sequence length="1005" mass="111674">MPSALELVLSDKVRVAAGRGQTGVVKDLLKSGAKLDQDKDGRTALHVASEHGHVETVEALIKLGADVNTTDFTGQSPLQKAAALGQVEVIKLLLQQSSPLNQQDELGNTALHEAAWKGYSQSVSVLASGSRKDPVNLSIRNASGFTPLHLAAQKGHNQTTRVLLLAGANPDVPNTYGDTALHTSCRYGHAGVTRILISARCNVNAQNKNGDTPLHISAAMGRRKLSRFLLQAGADRSKSNQQGETALDIAVRKELRDIADLLTCPPPTHPHRRAHKGGAGAGAGEPRKEREEKEEDKEKGKERGKKGTEWRVPKWSPYGCHYAPDPGDFPSPALDSLPKEPLQKGELYYVDLAGNIKKGPVGIGTACYCGPLFRGMEARMEENRGEVLHSIQQTETRLHQRIYALQQHTNSQLATIHQRLSQWEKRHGSGSRRKSEEQLSEYDYCSPERLTLDTSGSKNLKVLDHKPKDQSEAKDTSESEDDDEADDTGKEESPEGETIYMAMKPSAVLPAAIVGRRPVDDELSRLTSYLSHMRTNVRTLREHFEHHQEIQRQLPNVGKTLPPQQPPLLPPRAYLYGHGSHWEEHNDSGYMTRYGGSPVLPQPGSPEVGDQDSNYHSSEENKEKEKEEGRNIDKCHRNRNGVMSKPPPPQYNPPPPPPPCPKSSLGFTLFLTQVRQQWLIYISGFQYVVCVPPSTQTFYGSDEELVKFLKEEISAEKKTQKAASLPTSVGSFKVSTDGASVKLTKDFQGETIRIDCNVNHSVNAAIPEDVNPPPEKEEEGEMQSKPNFDVEITKGNLTLGFSCAYVSDDLPGDNPEQEEFCGFQVVIEILTDVSADKFTIDEVYSFEGEFKDETYAVSGDILDGYLYDLLMNLLEERGISNEFVDQLQEYCTLYEQSLYIKMLEQVQKPLDMNSVGKECTKLKHEYEACFNTWFSEKFLKGDSDDQTCAPLFQLYQQCVQVGHSGGALDAWEILIKAIKEHKINLGEIKRNVLDTEEEKRSPDKG</sequence>
<dbReference type="InterPro" id="IPR036561">
    <property type="entry name" value="MAM33_sf"/>
</dbReference>
<reference evidence="8" key="1">
    <citation type="submission" date="2020-11" db="EMBL/GenBank/DDBJ databases">
        <authorList>
            <person name="Tran Van P."/>
        </authorList>
    </citation>
    <scope>NUCLEOTIDE SEQUENCE</scope>
</reference>
<evidence type="ECO:0000256" key="4">
    <source>
        <dbReference type="ARBA" id="ARBA00023043"/>
    </source>
</evidence>
<feature type="repeat" description="ANK" evidence="6">
    <location>
        <begin position="176"/>
        <end position="208"/>
    </location>
</feature>
<keyword evidence="5" id="KW-1015">Disulfide bond</keyword>
<keyword evidence="9" id="KW-1185">Reference proteome</keyword>
<feature type="repeat" description="ANK" evidence="6">
    <location>
        <begin position="73"/>
        <end position="105"/>
    </location>
</feature>
<keyword evidence="3" id="KW-0677">Repeat</keyword>
<evidence type="ECO:0000256" key="5">
    <source>
        <dbReference type="ARBA" id="ARBA00023157"/>
    </source>
</evidence>
<feature type="compositionally biased region" description="Basic and acidic residues" evidence="7">
    <location>
        <begin position="461"/>
        <end position="477"/>
    </location>
</feature>
<dbReference type="PROSITE" id="PS50088">
    <property type="entry name" value="ANK_REPEAT"/>
    <property type="match status" value="5"/>
</dbReference>
<dbReference type="InterPro" id="IPR002110">
    <property type="entry name" value="Ankyrin_rpt"/>
</dbReference>
<proteinExistence type="inferred from homology"/>
<dbReference type="Gene3D" id="3.10.280.10">
    <property type="entry name" value="Mitochondrial glycoprotein"/>
    <property type="match status" value="1"/>
</dbReference>
<dbReference type="Pfam" id="PF12796">
    <property type="entry name" value="Ank_2"/>
    <property type="match status" value="3"/>
</dbReference>
<evidence type="ECO:0000256" key="6">
    <source>
        <dbReference type="PROSITE-ProRule" id="PRU00023"/>
    </source>
</evidence>
<name>A0A7R9A5I0_9CRUS</name>
<protein>
    <submittedName>
        <fullName evidence="8">Uncharacterized protein</fullName>
    </submittedName>
</protein>
<dbReference type="EMBL" id="CAJPEV010001328">
    <property type="protein sequence ID" value="CAG0892069.1"/>
    <property type="molecule type" value="Genomic_DNA"/>
</dbReference>
<evidence type="ECO:0000256" key="7">
    <source>
        <dbReference type="SAM" id="MobiDB-lite"/>
    </source>
</evidence>
<feature type="region of interest" description="Disordered" evidence="7">
    <location>
        <begin position="455"/>
        <end position="498"/>
    </location>
</feature>
<dbReference type="Pfam" id="PF05254">
    <property type="entry name" value="UPF0203"/>
    <property type="match status" value="1"/>
</dbReference>
<dbReference type="Gene3D" id="1.25.40.20">
    <property type="entry name" value="Ankyrin repeat-containing domain"/>
    <property type="match status" value="1"/>
</dbReference>
<feature type="region of interest" description="Disordered" evidence="7">
    <location>
        <begin position="587"/>
        <end position="660"/>
    </location>
</feature>
<evidence type="ECO:0000256" key="2">
    <source>
        <dbReference type="ARBA" id="ARBA00006196"/>
    </source>
</evidence>
<dbReference type="AlphaFoldDB" id="A0A7R9A5I0"/>
<dbReference type="InterPro" id="IPR036770">
    <property type="entry name" value="Ankyrin_rpt-contain_sf"/>
</dbReference>
<organism evidence="8">
    <name type="scientific">Darwinula stevensoni</name>
    <dbReference type="NCBI Taxonomy" id="69355"/>
    <lineage>
        <taxon>Eukaryota</taxon>
        <taxon>Metazoa</taxon>
        <taxon>Ecdysozoa</taxon>
        <taxon>Arthropoda</taxon>
        <taxon>Crustacea</taxon>
        <taxon>Oligostraca</taxon>
        <taxon>Ostracoda</taxon>
        <taxon>Podocopa</taxon>
        <taxon>Podocopida</taxon>
        <taxon>Darwinulocopina</taxon>
        <taxon>Darwinuloidea</taxon>
        <taxon>Darwinulidae</taxon>
        <taxon>Darwinula</taxon>
    </lineage>
</organism>
<evidence type="ECO:0000256" key="3">
    <source>
        <dbReference type="ARBA" id="ARBA00022737"/>
    </source>
</evidence>
<dbReference type="InterPro" id="IPR007918">
    <property type="entry name" value="MDM35_apoptosis"/>
</dbReference>
<feature type="repeat" description="ANK" evidence="6">
    <location>
        <begin position="143"/>
        <end position="175"/>
    </location>
</feature>
<dbReference type="SUPFAM" id="SSF48403">
    <property type="entry name" value="Ankyrin repeat"/>
    <property type="match status" value="1"/>
</dbReference>
<comment type="similarity">
    <text evidence="2">Belongs to the TRIAP1/MDM35 family.</text>
</comment>
<feature type="compositionally biased region" description="Pro residues" evidence="7">
    <location>
        <begin position="645"/>
        <end position="660"/>
    </location>
</feature>
<dbReference type="PROSITE" id="PS50297">
    <property type="entry name" value="ANK_REP_REGION"/>
    <property type="match status" value="5"/>
</dbReference>
<evidence type="ECO:0000313" key="8">
    <source>
        <dbReference type="EMBL" id="CAD7247072.1"/>
    </source>
</evidence>
<dbReference type="GO" id="GO:0005759">
    <property type="term" value="C:mitochondrial matrix"/>
    <property type="evidence" value="ECO:0007669"/>
    <property type="project" value="InterPro"/>
</dbReference>
<dbReference type="PANTHER" id="PTHR24171">
    <property type="entry name" value="ANKYRIN REPEAT DOMAIN-CONTAINING PROTEIN 39-RELATED"/>
    <property type="match status" value="1"/>
</dbReference>
<evidence type="ECO:0000256" key="1">
    <source>
        <dbReference type="ARBA" id="ARBA00005457"/>
    </source>
</evidence>
<dbReference type="SUPFAM" id="SSF54529">
    <property type="entry name" value="Mitochondrial glycoprotein MAM33-like"/>
    <property type="match status" value="1"/>
</dbReference>
<comment type="similarity">
    <text evidence="1">Belongs to the MAM33 family.</text>
</comment>
<dbReference type="EMBL" id="LR900845">
    <property type="protein sequence ID" value="CAD7247072.1"/>
    <property type="molecule type" value="Genomic_DNA"/>
</dbReference>
<dbReference type="PRINTS" id="PR01415">
    <property type="entry name" value="ANKYRIN"/>
</dbReference>